<dbReference type="AlphaFoldDB" id="A0AAE3QUZ6"/>
<evidence type="ECO:0000313" key="3">
    <source>
        <dbReference type="Proteomes" id="UP001241110"/>
    </source>
</evidence>
<name>A0AAE3QUZ6_9BACT</name>
<dbReference type="Proteomes" id="UP001241110">
    <property type="component" value="Unassembled WGS sequence"/>
</dbReference>
<sequence>MRSFLFYFLTVLLAVFCLSSCKQSVSDQTTAPGDTNHVAEAFGGHWIIKDYIDQLLQFHSISGIQEGLEEIYIKPEVDSIYFTNGFEEVGFGFKRLNDTILQVEKFNQDSLTNFVLSTQEHALSVLSYKDISAQKTVVFSKVDTSNEISESLFLYQPVTNRHIIAGNYTLTEPEEATVVFEKDGKITGWKDYQHYELCIAGDCRNFFDKQDLITLSTSEKTEDFLLVKEKDSYALYEVVNVNKSDEMPFYEKGKRVYLFQKKG</sequence>
<evidence type="ECO:0008006" key="4">
    <source>
        <dbReference type="Google" id="ProtNLM"/>
    </source>
</evidence>
<proteinExistence type="predicted"/>
<evidence type="ECO:0000256" key="1">
    <source>
        <dbReference type="SAM" id="SignalP"/>
    </source>
</evidence>
<reference evidence="2" key="1">
    <citation type="submission" date="2023-05" db="EMBL/GenBank/DDBJ databases">
        <authorList>
            <person name="Zhang X."/>
        </authorList>
    </citation>
    <scope>NUCLEOTIDE SEQUENCE</scope>
    <source>
        <strain evidence="2">YF14B1</strain>
    </source>
</reference>
<protein>
    <recommendedName>
        <fullName evidence="4">Lipocalin-like domain-containing protein</fullName>
    </recommendedName>
</protein>
<dbReference type="EMBL" id="JASJOS010000012">
    <property type="protein sequence ID" value="MDJ1483883.1"/>
    <property type="molecule type" value="Genomic_DNA"/>
</dbReference>
<organism evidence="2 3">
    <name type="scientific">Xanthocytophaga flava</name>
    <dbReference type="NCBI Taxonomy" id="3048013"/>
    <lineage>
        <taxon>Bacteria</taxon>
        <taxon>Pseudomonadati</taxon>
        <taxon>Bacteroidota</taxon>
        <taxon>Cytophagia</taxon>
        <taxon>Cytophagales</taxon>
        <taxon>Rhodocytophagaceae</taxon>
        <taxon>Xanthocytophaga</taxon>
    </lineage>
</organism>
<feature type="chain" id="PRO_5042150588" description="Lipocalin-like domain-containing protein" evidence="1">
    <location>
        <begin position="25"/>
        <end position="263"/>
    </location>
</feature>
<gene>
    <name evidence="2" type="ORF">QNI16_25515</name>
</gene>
<evidence type="ECO:0000313" key="2">
    <source>
        <dbReference type="EMBL" id="MDJ1483883.1"/>
    </source>
</evidence>
<keyword evidence="1" id="KW-0732">Signal</keyword>
<dbReference type="RefSeq" id="WP_313984398.1">
    <property type="nucleotide sequence ID" value="NZ_JASJOS010000012.1"/>
</dbReference>
<comment type="caution">
    <text evidence="2">The sequence shown here is derived from an EMBL/GenBank/DDBJ whole genome shotgun (WGS) entry which is preliminary data.</text>
</comment>
<feature type="signal peptide" evidence="1">
    <location>
        <begin position="1"/>
        <end position="24"/>
    </location>
</feature>
<accession>A0AAE3QUZ6</accession>